<dbReference type="Proteomes" id="UP000606786">
    <property type="component" value="Unassembled WGS sequence"/>
</dbReference>
<evidence type="ECO:0000313" key="1">
    <source>
        <dbReference type="EMBL" id="CAD7002247.1"/>
    </source>
</evidence>
<keyword evidence="2" id="KW-1185">Reference proteome</keyword>
<organism evidence="1 2">
    <name type="scientific">Ceratitis capitata</name>
    <name type="common">Mediterranean fruit fly</name>
    <name type="synonym">Tephritis capitata</name>
    <dbReference type="NCBI Taxonomy" id="7213"/>
    <lineage>
        <taxon>Eukaryota</taxon>
        <taxon>Metazoa</taxon>
        <taxon>Ecdysozoa</taxon>
        <taxon>Arthropoda</taxon>
        <taxon>Hexapoda</taxon>
        <taxon>Insecta</taxon>
        <taxon>Pterygota</taxon>
        <taxon>Neoptera</taxon>
        <taxon>Endopterygota</taxon>
        <taxon>Diptera</taxon>
        <taxon>Brachycera</taxon>
        <taxon>Muscomorpha</taxon>
        <taxon>Tephritoidea</taxon>
        <taxon>Tephritidae</taxon>
        <taxon>Ceratitis</taxon>
        <taxon>Ceratitis</taxon>
    </lineage>
</organism>
<comment type="caution">
    <text evidence="1">The sequence shown here is derived from an EMBL/GenBank/DDBJ whole genome shotgun (WGS) entry which is preliminary data.</text>
</comment>
<name>A0A811UX28_CERCA</name>
<sequence>MTNTKIYAKSLRRYTEANVLDTMKLDSIPTDIREDIFSSYHNRTKVEALGLSPRSKNAGTFQVQPAQQISTDKESIDKSFINPITLNLFQDKPRQGGHNFKQIC</sequence>
<accession>A0A811UX28</accession>
<dbReference type="EMBL" id="CAJHJT010000034">
    <property type="protein sequence ID" value="CAD7002247.1"/>
    <property type="molecule type" value="Genomic_DNA"/>
</dbReference>
<protein>
    <submittedName>
        <fullName evidence="1">(Mediterranean fruit fly) hypothetical protein</fullName>
    </submittedName>
</protein>
<dbReference type="AlphaFoldDB" id="A0A811UX28"/>
<evidence type="ECO:0000313" key="2">
    <source>
        <dbReference type="Proteomes" id="UP000606786"/>
    </source>
</evidence>
<gene>
    <name evidence="1" type="ORF">CCAP1982_LOCUS10743</name>
</gene>
<proteinExistence type="predicted"/>
<reference evidence="1" key="1">
    <citation type="submission" date="2020-11" db="EMBL/GenBank/DDBJ databases">
        <authorList>
            <person name="Whitehead M."/>
        </authorList>
    </citation>
    <scope>NUCLEOTIDE SEQUENCE</scope>
    <source>
        <strain evidence="1">EGII</strain>
    </source>
</reference>